<reference evidence="2 3" key="1">
    <citation type="submission" date="2015-12" db="EMBL/GenBank/DDBJ databases">
        <title>The genome of Folsomia candida.</title>
        <authorList>
            <person name="Faddeeva A."/>
            <person name="Derks M.F."/>
            <person name="Anvar Y."/>
            <person name="Smit S."/>
            <person name="Van Straalen N."/>
            <person name="Roelofs D."/>
        </authorList>
    </citation>
    <scope>NUCLEOTIDE SEQUENCE [LARGE SCALE GENOMIC DNA]</scope>
    <source>
        <strain evidence="2 3">VU population</strain>
        <tissue evidence="2">Whole body</tissue>
    </source>
</reference>
<feature type="transmembrane region" description="Helical" evidence="1">
    <location>
        <begin position="223"/>
        <end position="243"/>
    </location>
</feature>
<feature type="transmembrane region" description="Helical" evidence="1">
    <location>
        <begin position="160"/>
        <end position="181"/>
    </location>
</feature>
<keyword evidence="1" id="KW-0812">Transmembrane</keyword>
<feature type="transmembrane region" description="Helical" evidence="1">
    <location>
        <begin position="38"/>
        <end position="56"/>
    </location>
</feature>
<comment type="caution">
    <text evidence="2">The sequence shown here is derived from an EMBL/GenBank/DDBJ whole genome shotgun (WGS) entry which is preliminary data.</text>
</comment>
<organism evidence="2 3">
    <name type="scientific">Folsomia candida</name>
    <name type="common">Springtail</name>
    <dbReference type="NCBI Taxonomy" id="158441"/>
    <lineage>
        <taxon>Eukaryota</taxon>
        <taxon>Metazoa</taxon>
        <taxon>Ecdysozoa</taxon>
        <taxon>Arthropoda</taxon>
        <taxon>Hexapoda</taxon>
        <taxon>Collembola</taxon>
        <taxon>Entomobryomorpha</taxon>
        <taxon>Isotomoidea</taxon>
        <taxon>Isotomidae</taxon>
        <taxon>Proisotominae</taxon>
        <taxon>Folsomia</taxon>
    </lineage>
</organism>
<keyword evidence="1" id="KW-0472">Membrane</keyword>
<protein>
    <submittedName>
        <fullName evidence="2">Uncharacterized protein</fullName>
    </submittedName>
</protein>
<feature type="transmembrane region" description="Helical" evidence="1">
    <location>
        <begin position="77"/>
        <end position="102"/>
    </location>
</feature>
<evidence type="ECO:0000256" key="1">
    <source>
        <dbReference type="SAM" id="Phobius"/>
    </source>
</evidence>
<keyword evidence="3" id="KW-1185">Reference proteome</keyword>
<sequence>MWRVLETFLDQYRNQVPYRISVHQEELTYVPLSKKQGIFVHFSFAVFLLHTIYCFLRVVWLWKTGIWRQNEDQDLEIILTYILLFLIFLPLSFVSMSFVVSIRPSIAPYIVNPILGLKILANEIKACSDGMTNNLCPPTYAILIRAMQCQLWLSKYPLPMLFVGLVLCRVDPFYPVATYIVSMVSSPSSLLISILLFLASYLTRTILIIIFVNELLKAGNAYFIVGLLVVCSTSEIMQLLNSLKYEKGILRVRTLTMREISFY</sequence>
<keyword evidence="1" id="KW-1133">Transmembrane helix</keyword>
<name>A0A226ECX1_FOLCA</name>
<feature type="transmembrane region" description="Helical" evidence="1">
    <location>
        <begin position="190"/>
        <end position="211"/>
    </location>
</feature>
<evidence type="ECO:0000313" key="3">
    <source>
        <dbReference type="Proteomes" id="UP000198287"/>
    </source>
</evidence>
<gene>
    <name evidence="2" type="ORF">Fcan01_10166</name>
</gene>
<dbReference type="AlphaFoldDB" id="A0A226ECX1"/>
<dbReference type="EMBL" id="LNIX01000005">
    <property type="protein sequence ID" value="OXA55058.1"/>
    <property type="molecule type" value="Genomic_DNA"/>
</dbReference>
<accession>A0A226ECX1</accession>
<dbReference type="Proteomes" id="UP000198287">
    <property type="component" value="Unassembled WGS sequence"/>
</dbReference>
<evidence type="ECO:0000313" key="2">
    <source>
        <dbReference type="EMBL" id="OXA55058.1"/>
    </source>
</evidence>
<proteinExistence type="predicted"/>